<evidence type="ECO:0000313" key="2">
    <source>
        <dbReference type="Proteomes" id="UP000280296"/>
    </source>
</evidence>
<dbReference type="AlphaFoldDB" id="A0A432MRM2"/>
<dbReference type="InterPro" id="IPR035198">
    <property type="entry name" value="SU10_MCP"/>
</dbReference>
<dbReference type="OrthoDB" id="239675at2"/>
<protein>
    <recommendedName>
        <fullName evidence="3">Phage major capsid protein</fullName>
    </recommendedName>
</protein>
<dbReference type="RefSeq" id="WP_126723269.1">
    <property type="nucleotide sequence ID" value="NZ_RYZH01000001.1"/>
</dbReference>
<dbReference type="Proteomes" id="UP000280296">
    <property type="component" value="Unassembled WGS sequence"/>
</dbReference>
<evidence type="ECO:0000313" key="1">
    <source>
        <dbReference type="EMBL" id="RUL89605.1"/>
    </source>
</evidence>
<proteinExistence type="predicted"/>
<keyword evidence="2" id="KW-1185">Reference proteome</keyword>
<comment type="caution">
    <text evidence="1">The sequence shown here is derived from an EMBL/GenBank/DDBJ whole genome shotgun (WGS) entry which is preliminary data.</text>
</comment>
<organism evidence="1 2">
    <name type="scientific">Tautonia sociabilis</name>
    <dbReference type="NCBI Taxonomy" id="2080755"/>
    <lineage>
        <taxon>Bacteria</taxon>
        <taxon>Pseudomonadati</taxon>
        <taxon>Planctomycetota</taxon>
        <taxon>Planctomycetia</taxon>
        <taxon>Isosphaerales</taxon>
        <taxon>Isosphaeraceae</taxon>
        <taxon>Tautonia</taxon>
    </lineage>
</organism>
<gene>
    <name evidence="1" type="ORF">TsocGM_00070</name>
</gene>
<sequence>MPTTFLQGIQKASDHQAQIRNDIHVVAANWFVNRCPLVTRLPRLPVGSTTFSMINRAFRKRTATLAAAVAAGDGQITLDDAGSFMVGDVLELPSGERIEVLADPNLTTGVVQVRRAAEGTTAGSASVGGVVRLIGNSRTGAEVNQSGVALAPTGVVQYCQTFQHPVQIGGSLQASLGYQTSPGIQTPFDQHKMDALQNLMDDMEVSSYYGLGEAPTVAGRPKQRGLRSLLSTNRVSTPTNAGAYKPSDLIRDTLERCRANGGSPDVMLVSSNFMTGLAIWGHAAQRIDAGVNVFGLPIDVFEAPFLGGISLIEAPLLRPFTAIALTSSEIRLRMKRNEYWSPRGSRGDAFEGDWIAEGAIEVENESHHAWLEGITAFSAS</sequence>
<reference evidence="1 2" key="2">
    <citation type="submission" date="2019-01" db="EMBL/GenBank/DDBJ databases">
        <title>Tautonia sociabilis, a novel thermotolerant planctomycete of Isosphaeraceae family, isolated from a 4000 m deep subterranean habitat.</title>
        <authorList>
            <person name="Kovaleva O.L."/>
            <person name="Elcheninov A.G."/>
            <person name="Van Heerden E."/>
            <person name="Toshchakov S.V."/>
            <person name="Novikov A."/>
            <person name="Bonch-Osmolovskaya E.A."/>
            <person name="Kublanov I.V."/>
        </authorList>
    </citation>
    <scope>NUCLEOTIDE SEQUENCE [LARGE SCALE GENOMIC DNA]</scope>
    <source>
        <strain evidence="1 2">GM2012</strain>
    </source>
</reference>
<evidence type="ECO:0008006" key="3">
    <source>
        <dbReference type="Google" id="ProtNLM"/>
    </source>
</evidence>
<dbReference type="Pfam" id="PF17236">
    <property type="entry name" value="SU10_MCP"/>
    <property type="match status" value="1"/>
</dbReference>
<dbReference type="EMBL" id="RYZH01000001">
    <property type="protein sequence ID" value="RUL89605.1"/>
    <property type="molecule type" value="Genomic_DNA"/>
</dbReference>
<accession>A0A432MRM2</accession>
<reference evidence="1 2" key="1">
    <citation type="submission" date="2018-12" db="EMBL/GenBank/DDBJ databases">
        <authorList>
            <person name="Toschakov S.V."/>
        </authorList>
    </citation>
    <scope>NUCLEOTIDE SEQUENCE [LARGE SCALE GENOMIC DNA]</scope>
    <source>
        <strain evidence="1 2">GM2012</strain>
    </source>
</reference>
<name>A0A432MRM2_9BACT</name>